<dbReference type="PANTHER" id="PTHR47955">
    <property type="entry name" value="CYTOCHROME P450 FAMILY 71 PROTEIN"/>
    <property type="match status" value="1"/>
</dbReference>
<evidence type="ECO:0000256" key="9">
    <source>
        <dbReference type="PIRSR" id="PIRSR602401-1"/>
    </source>
</evidence>
<dbReference type="PRINTS" id="PR00385">
    <property type="entry name" value="P450"/>
</dbReference>
<evidence type="ECO:0000256" key="5">
    <source>
        <dbReference type="ARBA" id="ARBA00022989"/>
    </source>
</evidence>
<dbReference type="InterPro" id="IPR036396">
    <property type="entry name" value="Cyt_P450_sf"/>
</dbReference>
<protein>
    <recommendedName>
        <fullName evidence="13">4-hydroxyphenylacetaldehyde oxime monooxygenase</fullName>
    </recommendedName>
</protein>
<keyword evidence="6 10" id="KW-0560">Oxidoreductase</keyword>
<reference evidence="11" key="2">
    <citation type="submission" date="2018-10" db="UniProtKB">
        <authorList>
            <consortium name="EnsemblPlants"/>
        </authorList>
    </citation>
    <scope>IDENTIFICATION</scope>
</reference>
<keyword evidence="8 10" id="KW-0503">Monooxygenase</keyword>
<dbReference type="Gramene" id="TraesCS4A03G1112500.1">
    <property type="protein sequence ID" value="TraesCS4A03G1112500.1.CDS"/>
    <property type="gene ID" value="TraesCS4A03G1112500"/>
</dbReference>
<sequence>MRPAEVSAGTPILNVSLLKLPKASAKAAAHTQHNTMGRASQLTELLHQQWQLLVFILPLISLLFLRRRWDRSGGLRLPPGPWKLPVVGNLHQIGPLPHRSLSKLARRHGPVMMLRLGTVPTVVLSSPEAVREALKVHDAECCSRPPAAGPRLLSYGYKDVAFSPYSDYVRDMRKLFIVELLSRRRVQAACYARDTQMANLVKNLTNTGRKPVAVADHIFATLDGIIGSFAFGENYGAEQFKGQFVPVLNETMDMLSGFSTEDFFPNSVGRLIDKVTGIKSRRERIFKKIDAFFEQVIDKCVGDNPSRRRQPGDECASVLVQELVDLWKNPAGATNSFTREHAKAILMNTFVGGNHTSSVTINWAMAELIRQPRMLGKVQDEIRAIGGKTELLQHDDMPKLKYLKMVVKETLRLHPPATLLVPRETTGRIRVAGYDIPAKTKIIVNAWAIGRDPSVWNDDPKEFRPERFQDKDVDFNGAHFELLPFGSGRRICPGLAMGVANVEFILANLLYCFNWELPDGVSCEDINMEEAGALTFRKKTPLMLVPTRYSMCP</sequence>
<keyword evidence="2 9" id="KW-0349">Heme</keyword>
<dbReference type="GO" id="GO:0004497">
    <property type="term" value="F:monooxygenase activity"/>
    <property type="evidence" value="ECO:0007669"/>
    <property type="project" value="UniProtKB-KW"/>
</dbReference>
<dbReference type="Gramene" id="TraesCLE_scaffold_098153_01G000100.1">
    <property type="protein sequence ID" value="TraesCLE_scaffold_098153_01G000100.1"/>
    <property type="gene ID" value="TraesCLE_scaffold_098153_01G000100"/>
</dbReference>
<gene>
    <name evidence="11" type="primary">LOC123088332</name>
</gene>
<dbReference type="EnsemblPlants" id="TraesCS4A02G445600.1">
    <property type="protein sequence ID" value="TraesCS4A02G445600.1"/>
    <property type="gene ID" value="TraesCS4A02G445600"/>
</dbReference>
<dbReference type="GO" id="GO:0020037">
    <property type="term" value="F:heme binding"/>
    <property type="evidence" value="ECO:0007669"/>
    <property type="project" value="InterPro"/>
</dbReference>
<dbReference type="AlphaFoldDB" id="A0A3B6I220"/>
<evidence type="ECO:0000256" key="6">
    <source>
        <dbReference type="ARBA" id="ARBA00023002"/>
    </source>
</evidence>
<keyword evidence="4 9" id="KW-0479">Metal-binding</keyword>
<evidence type="ECO:0000313" key="12">
    <source>
        <dbReference type="Proteomes" id="UP000019116"/>
    </source>
</evidence>
<dbReference type="OrthoDB" id="747409at2759"/>
<dbReference type="InterPro" id="IPR002401">
    <property type="entry name" value="Cyt_P450_E_grp-I"/>
</dbReference>
<dbReference type="PROSITE" id="PS00086">
    <property type="entry name" value="CYTOCHROME_P450"/>
    <property type="match status" value="1"/>
</dbReference>
<dbReference type="GO" id="GO:0016705">
    <property type="term" value="F:oxidoreductase activity, acting on paired donors, with incorporation or reduction of molecular oxygen"/>
    <property type="evidence" value="ECO:0007669"/>
    <property type="project" value="InterPro"/>
</dbReference>
<feature type="binding site" description="axial binding residue" evidence="9">
    <location>
        <position position="492"/>
    </location>
    <ligand>
        <name>heme</name>
        <dbReference type="ChEBI" id="CHEBI:30413"/>
    </ligand>
    <ligandPart>
        <name>Fe</name>
        <dbReference type="ChEBI" id="CHEBI:18248"/>
    </ligandPart>
</feature>
<keyword evidence="3" id="KW-0812">Transmembrane</keyword>
<dbReference type="Pfam" id="PF00067">
    <property type="entry name" value="p450"/>
    <property type="match status" value="1"/>
</dbReference>
<dbReference type="PRINTS" id="PR00463">
    <property type="entry name" value="EP450I"/>
</dbReference>
<keyword evidence="5" id="KW-0472">Membrane</keyword>
<dbReference type="PaxDb" id="4565-Traes_4AL_516694F65.2"/>
<comment type="cofactor">
    <cofactor evidence="9">
        <name>heme</name>
        <dbReference type="ChEBI" id="CHEBI:30413"/>
    </cofactor>
</comment>
<evidence type="ECO:0000256" key="1">
    <source>
        <dbReference type="ARBA" id="ARBA00010617"/>
    </source>
</evidence>
<dbReference type="SUPFAM" id="SSF48264">
    <property type="entry name" value="Cytochrome P450"/>
    <property type="match status" value="1"/>
</dbReference>
<dbReference type="Gramene" id="TraesCS4A02G445600.1">
    <property type="protein sequence ID" value="TraesCS4A02G445600.1"/>
    <property type="gene ID" value="TraesCS4A02G445600"/>
</dbReference>
<evidence type="ECO:0000256" key="2">
    <source>
        <dbReference type="ARBA" id="ARBA00022617"/>
    </source>
</evidence>
<dbReference type="FunFam" id="1.10.630.10:FF:000043">
    <property type="entry name" value="Cytochrome P450 99A2"/>
    <property type="match status" value="1"/>
</dbReference>
<evidence type="ECO:0000256" key="3">
    <source>
        <dbReference type="ARBA" id="ARBA00022692"/>
    </source>
</evidence>
<dbReference type="Gene3D" id="1.10.630.10">
    <property type="entry name" value="Cytochrome P450"/>
    <property type="match status" value="1"/>
</dbReference>
<evidence type="ECO:0000256" key="8">
    <source>
        <dbReference type="ARBA" id="ARBA00023033"/>
    </source>
</evidence>
<evidence type="ECO:0000256" key="7">
    <source>
        <dbReference type="ARBA" id="ARBA00023004"/>
    </source>
</evidence>
<dbReference type="PANTHER" id="PTHR47955:SF11">
    <property type="entry name" value="4-HYDROXYPHENYLACETALDEHYDE OXIME MONOOXYGENASE"/>
    <property type="match status" value="1"/>
</dbReference>
<dbReference type="Gramene" id="TraesWEE_scaffold_049607_01G000600.1">
    <property type="protein sequence ID" value="TraesWEE_scaffold_049607_01G000600.1"/>
    <property type="gene ID" value="TraesWEE_scaffold_049607_01G000600"/>
</dbReference>
<dbReference type="Proteomes" id="UP000019116">
    <property type="component" value="Chromosome 4A"/>
</dbReference>
<keyword evidence="12" id="KW-1185">Reference proteome</keyword>
<keyword evidence="5" id="KW-1133">Transmembrane helix</keyword>
<dbReference type="STRING" id="4565.A0A3B6I220"/>
<dbReference type="InterPro" id="IPR001128">
    <property type="entry name" value="Cyt_P450"/>
</dbReference>
<evidence type="ECO:0000256" key="10">
    <source>
        <dbReference type="RuleBase" id="RU000461"/>
    </source>
</evidence>
<evidence type="ECO:0008006" key="13">
    <source>
        <dbReference type="Google" id="ProtNLM"/>
    </source>
</evidence>
<evidence type="ECO:0000313" key="11">
    <source>
        <dbReference type="EnsemblPlants" id="TraesCS4A02G445600.1"/>
    </source>
</evidence>
<dbReference type="Gramene" id="TraesSTA4A03G02202780.2">
    <property type="protein sequence ID" value="TraesSTA4A03G02202780.2"/>
    <property type="gene ID" value="TraesSTA4A03G02202780"/>
</dbReference>
<name>A0A3B6I220_WHEAT</name>
<dbReference type="Gramene" id="TraesCAD_scaffold_111122_01G000100.1">
    <property type="protein sequence ID" value="TraesCAD_scaffold_111122_01G000100.1"/>
    <property type="gene ID" value="TraesCAD_scaffold_111122_01G000100"/>
</dbReference>
<comment type="similarity">
    <text evidence="1 10">Belongs to the cytochrome P450 family.</text>
</comment>
<dbReference type="InterPro" id="IPR017972">
    <property type="entry name" value="Cyt_P450_CS"/>
</dbReference>
<dbReference type="GO" id="GO:0005506">
    <property type="term" value="F:iron ion binding"/>
    <property type="evidence" value="ECO:0007669"/>
    <property type="project" value="InterPro"/>
</dbReference>
<accession>A0A3B6I220</accession>
<evidence type="ECO:0000256" key="4">
    <source>
        <dbReference type="ARBA" id="ARBA00022723"/>
    </source>
</evidence>
<dbReference type="CDD" id="cd11072">
    <property type="entry name" value="CYP71-like"/>
    <property type="match status" value="1"/>
</dbReference>
<keyword evidence="7 9" id="KW-0408">Iron</keyword>
<dbReference type="SMR" id="A0A3B6I220"/>
<organism evidence="11">
    <name type="scientific">Triticum aestivum</name>
    <name type="common">Wheat</name>
    <dbReference type="NCBI Taxonomy" id="4565"/>
    <lineage>
        <taxon>Eukaryota</taxon>
        <taxon>Viridiplantae</taxon>
        <taxon>Streptophyta</taxon>
        <taxon>Embryophyta</taxon>
        <taxon>Tracheophyta</taxon>
        <taxon>Spermatophyta</taxon>
        <taxon>Magnoliopsida</taxon>
        <taxon>Liliopsida</taxon>
        <taxon>Poales</taxon>
        <taxon>Poaceae</taxon>
        <taxon>BOP clade</taxon>
        <taxon>Pooideae</taxon>
        <taxon>Triticodae</taxon>
        <taxon>Triticeae</taxon>
        <taxon>Triticinae</taxon>
        <taxon>Triticum</taxon>
    </lineage>
</organism>
<dbReference type="OMA" id="KTWENPD"/>
<proteinExistence type="inferred from homology"/>
<reference evidence="11" key="1">
    <citation type="submission" date="2018-08" db="EMBL/GenBank/DDBJ databases">
        <authorList>
            <person name="Rossello M."/>
        </authorList>
    </citation>
    <scope>NUCLEOTIDE SEQUENCE [LARGE SCALE GENOMIC DNA]</scope>
    <source>
        <strain evidence="11">cv. Chinese Spring</strain>
    </source>
</reference>